<gene>
    <name evidence="2" type="ordered locus">Daro_1257</name>
</gene>
<evidence type="ECO:0000313" key="2">
    <source>
        <dbReference type="EMBL" id="AAZ46012.1"/>
    </source>
</evidence>
<accession>Q47GL9</accession>
<dbReference type="EMBL" id="CP000089">
    <property type="protein sequence ID" value="AAZ46012.1"/>
    <property type="molecule type" value="Genomic_DNA"/>
</dbReference>
<dbReference type="NCBIfam" id="TIGR02622">
    <property type="entry name" value="CDP_4_6_dhtase"/>
    <property type="match status" value="1"/>
</dbReference>
<dbReference type="Pfam" id="PF16363">
    <property type="entry name" value="GDP_Man_Dehyd"/>
    <property type="match status" value="1"/>
</dbReference>
<protein>
    <submittedName>
        <fullName evidence="2">NAD-dependent epimerase/dehydratase:Polysaccharide biosynthesis protein CapD</fullName>
    </submittedName>
</protein>
<dbReference type="InterPro" id="IPR016040">
    <property type="entry name" value="NAD(P)-bd_dom"/>
</dbReference>
<name>Q47GL9_DECAR</name>
<dbReference type="OrthoDB" id="9779041at2"/>
<dbReference type="InterPro" id="IPR013445">
    <property type="entry name" value="CDP_4_6_deHydtase"/>
</dbReference>
<dbReference type="CDD" id="cd05252">
    <property type="entry name" value="CDP_GD_SDR_e"/>
    <property type="match status" value="1"/>
</dbReference>
<evidence type="ECO:0000259" key="1">
    <source>
        <dbReference type="Pfam" id="PF16363"/>
    </source>
</evidence>
<dbReference type="Gene3D" id="3.40.50.720">
    <property type="entry name" value="NAD(P)-binding Rossmann-like Domain"/>
    <property type="match status" value="1"/>
</dbReference>
<dbReference type="PANTHER" id="PTHR43000">
    <property type="entry name" value="DTDP-D-GLUCOSE 4,6-DEHYDRATASE-RELATED"/>
    <property type="match status" value="1"/>
</dbReference>
<dbReference type="KEGG" id="dar:Daro_1257"/>
<proteinExistence type="predicted"/>
<organism evidence="2">
    <name type="scientific">Dechloromonas aromatica (strain RCB)</name>
    <dbReference type="NCBI Taxonomy" id="159087"/>
    <lineage>
        <taxon>Bacteria</taxon>
        <taxon>Pseudomonadati</taxon>
        <taxon>Pseudomonadota</taxon>
        <taxon>Betaproteobacteria</taxon>
        <taxon>Rhodocyclales</taxon>
        <taxon>Azonexaceae</taxon>
        <taxon>Dechloromonas</taxon>
    </lineage>
</organism>
<dbReference type="STRING" id="159087.Daro_1257"/>
<dbReference type="Gene3D" id="3.90.25.10">
    <property type="entry name" value="UDP-galactose 4-epimerase, domain 1"/>
    <property type="match status" value="1"/>
</dbReference>
<feature type="domain" description="NAD(P)-binding" evidence="1">
    <location>
        <begin position="14"/>
        <end position="325"/>
    </location>
</feature>
<dbReference type="SUPFAM" id="SSF51735">
    <property type="entry name" value="NAD(P)-binding Rossmann-fold domains"/>
    <property type="match status" value="1"/>
</dbReference>
<reference evidence="2" key="1">
    <citation type="submission" date="2005-08" db="EMBL/GenBank/DDBJ databases">
        <title>Complete sequence of Dechloromonas aromatica RCB.</title>
        <authorList>
            <person name="Salinero K.K."/>
            <person name="Copeland A."/>
            <person name="Lucas S."/>
            <person name="Lapidus A."/>
            <person name="Barry K."/>
            <person name="Detter J.C."/>
            <person name="Glavina T."/>
            <person name="Hammon N."/>
            <person name="Israni S."/>
            <person name="Pitluck S."/>
            <person name="Di Bartolo G."/>
            <person name="Trong S."/>
            <person name="Schmutz J."/>
            <person name="Larimer F."/>
            <person name="Land M."/>
            <person name="Ivanova N."/>
            <person name="Richardson P."/>
        </authorList>
    </citation>
    <scope>NUCLEOTIDE SEQUENCE</scope>
    <source>
        <strain evidence="2">RCB</strain>
    </source>
</reference>
<dbReference type="AlphaFoldDB" id="Q47GL9"/>
<dbReference type="InterPro" id="IPR036291">
    <property type="entry name" value="NAD(P)-bd_dom_sf"/>
</dbReference>
<dbReference type="eggNOG" id="COG0451">
    <property type="taxonomic scope" value="Bacteria"/>
</dbReference>
<dbReference type="HOGENOM" id="CLU_007383_1_7_4"/>
<sequence length="365" mass="40938">MKQFGDFYRGRRVLITGHTGFKGSWLALWLLQLGAEVAGFSIDVPSNPSNFELLGLKERLRHYSGDVCQLGQLEQAIDEFQPEIIFHLAAQALVRRSYQDPRGTIETNVMGMVNVLELVRSRPFIRTAVLITSDKAYRNDEWCWGYRETDALGGHDPYSGSKSCADLVAQTYIHSYLRSSGKRVAITRAGNVIGGGDWASDRIVPDCIRAWTEGGSVEVRSPSATRPWQHVLEPLGAYLWLGASLQRDERINGEAFNFGPAAHVNQSVGELLDAMAQRWPGAQWNSPANAGRPAQTEATLLKLSCDKAQAYLDWRAVLDFSDTVELTVDWYRNWYEGKQDIFAYALRQVEAYCDLAKVRGAKWLT</sequence>